<feature type="transmembrane region" description="Helical" evidence="2">
    <location>
        <begin position="76"/>
        <end position="100"/>
    </location>
</feature>
<evidence type="ECO:0000256" key="1">
    <source>
        <dbReference type="SAM" id="MobiDB-lite"/>
    </source>
</evidence>
<feature type="transmembrane region" description="Helical" evidence="2">
    <location>
        <begin position="205"/>
        <end position="223"/>
    </location>
</feature>
<gene>
    <name evidence="3" type="ORF">GH723_12320</name>
</gene>
<sequence>MTDVRGDATRRSYLPEILLVSFAALLMEIAYTRVISFKLFYYYTYLIIGLALLGTGCGGVLMAVSGRLRRAETGAIVMWSALVGAVSVLVGYVTVALTPIDTLAIWEYEAGPTLLNVARLLLICLALFAAFLPIGVVIALLLSRGSDEVGRLYFADLVGAGLACAIVVFLLNWAGPVTAIMLAGLVLAVVALRLAIGERSRLRPAAAGLVVVLGAAAVFPGVLPEPRTDSTKPYVNEGSVFSAWSALFRVDVSDPFGDFRWLYHDGLVGSAIHEFDGDLTTLTRYDSDERSLPFAAMEASPDDVLIVGAAGGNEILASLYFGSRHIDAVELNPVTYDLVTDRFADYVGNIADHESVNYVQGEGRSYLARSDKDYDLIWFPAPDSYSANASSVGAFVLSESYLYTQEAIEESLSHLTPDGLIAWHYGEFDFDEAPNRTARYIATAREALAEVGVDDPTDHFVVTTAPTVFGGASLSTVLIKATPFTDEEIDRVVEGLDAIDGGALRYAPGRTVDPNPIDEMLTTPEAELEAWFDGRSSDVRPITDDGPFFWHFHGFGDVVEDMGEPITREDKENAVGERVLLLLLVVAVVLASVFLLLPFLTIRQTWRALPRKASSAAYFACLGLGFIFFEIVLIQRLTLYLGYPTYSLTVTLASILVFTGVGAYLSGRIEPVRERVVPVLLAAIVLLTAFFQFGLGPLTDGTLDWPLAARLGLVFVLLAPLGMCLGMFMPLGIGAVARLTNHSNEYVAWGWAVNGFASVIGSVLSTILGMVFGFRIVMFISLGVYCIALAVLYSLLRPEPDPALGSDDPDEPLADELEPVGVG</sequence>
<feature type="transmembrane region" description="Helical" evidence="2">
    <location>
        <begin position="646"/>
        <end position="665"/>
    </location>
</feature>
<dbReference type="SUPFAM" id="SSF103473">
    <property type="entry name" value="MFS general substrate transporter"/>
    <property type="match status" value="1"/>
</dbReference>
<feature type="transmembrane region" description="Helical" evidence="2">
    <location>
        <begin position="177"/>
        <end position="196"/>
    </location>
</feature>
<protein>
    <recommendedName>
        <fullName evidence="5">Spermidine synthase</fullName>
    </recommendedName>
</protein>
<evidence type="ECO:0008006" key="5">
    <source>
        <dbReference type="Google" id="ProtNLM"/>
    </source>
</evidence>
<dbReference type="KEGG" id="atq:GH723_12320"/>
<reference evidence="3 4" key="1">
    <citation type="submission" date="2019-11" db="EMBL/GenBank/DDBJ databases">
        <authorList>
            <person name="He Y."/>
        </authorList>
    </citation>
    <scope>NUCLEOTIDE SEQUENCE [LARGE SCALE GENOMIC DNA]</scope>
    <source>
        <strain evidence="3 4">SCSIO 58843</strain>
    </source>
</reference>
<dbReference type="Gene3D" id="1.20.1250.20">
    <property type="entry name" value="MFS general substrate transporter like domains"/>
    <property type="match status" value="1"/>
</dbReference>
<dbReference type="RefSeq" id="WP_153759927.1">
    <property type="nucleotide sequence ID" value="NZ_CP045851.1"/>
</dbReference>
<feature type="region of interest" description="Disordered" evidence="1">
    <location>
        <begin position="803"/>
        <end position="823"/>
    </location>
</feature>
<feature type="transmembrane region" description="Helical" evidence="2">
    <location>
        <begin position="776"/>
        <end position="796"/>
    </location>
</feature>
<dbReference type="AlphaFoldDB" id="A0A5Q2RMN8"/>
<feature type="transmembrane region" description="Helical" evidence="2">
    <location>
        <begin position="153"/>
        <end position="171"/>
    </location>
</feature>
<evidence type="ECO:0000256" key="2">
    <source>
        <dbReference type="SAM" id="Phobius"/>
    </source>
</evidence>
<organism evidence="3 4">
    <name type="scientific">Actinomarinicola tropica</name>
    <dbReference type="NCBI Taxonomy" id="2789776"/>
    <lineage>
        <taxon>Bacteria</taxon>
        <taxon>Bacillati</taxon>
        <taxon>Actinomycetota</taxon>
        <taxon>Acidimicrobiia</taxon>
        <taxon>Acidimicrobiales</taxon>
        <taxon>Iamiaceae</taxon>
        <taxon>Actinomarinicola</taxon>
    </lineage>
</organism>
<accession>A0A5Q2RMN8</accession>
<evidence type="ECO:0000313" key="4">
    <source>
        <dbReference type="Proteomes" id="UP000334019"/>
    </source>
</evidence>
<feature type="transmembrane region" description="Helical" evidence="2">
    <location>
        <begin position="746"/>
        <end position="770"/>
    </location>
</feature>
<dbReference type="SUPFAM" id="SSF53335">
    <property type="entry name" value="S-adenosyl-L-methionine-dependent methyltransferases"/>
    <property type="match status" value="1"/>
</dbReference>
<feature type="compositionally biased region" description="Acidic residues" evidence="1">
    <location>
        <begin position="807"/>
        <end position="823"/>
    </location>
</feature>
<dbReference type="Gene3D" id="3.40.50.150">
    <property type="entry name" value="Vaccinia Virus protein VP39"/>
    <property type="match status" value="1"/>
</dbReference>
<feature type="transmembrane region" description="Helical" evidence="2">
    <location>
        <begin position="40"/>
        <end position="64"/>
    </location>
</feature>
<dbReference type="Proteomes" id="UP000334019">
    <property type="component" value="Chromosome"/>
</dbReference>
<feature type="transmembrane region" description="Helical" evidence="2">
    <location>
        <begin position="707"/>
        <end position="734"/>
    </location>
</feature>
<feature type="transmembrane region" description="Helical" evidence="2">
    <location>
        <begin position="12"/>
        <end position="34"/>
    </location>
</feature>
<feature type="transmembrane region" description="Helical" evidence="2">
    <location>
        <begin position="677"/>
        <end position="695"/>
    </location>
</feature>
<feature type="transmembrane region" description="Helical" evidence="2">
    <location>
        <begin position="579"/>
        <end position="601"/>
    </location>
</feature>
<name>A0A5Q2RMN8_9ACTN</name>
<feature type="transmembrane region" description="Helical" evidence="2">
    <location>
        <begin position="613"/>
        <end position="634"/>
    </location>
</feature>
<proteinExistence type="predicted"/>
<keyword evidence="2" id="KW-1133">Transmembrane helix</keyword>
<dbReference type="EMBL" id="CP045851">
    <property type="protein sequence ID" value="QGG95821.1"/>
    <property type="molecule type" value="Genomic_DNA"/>
</dbReference>
<keyword evidence="2" id="KW-0812">Transmembrane</keyword>
<dbReference type="InterPro" id="IPR029063">
    <property type="entry name" value="SAM-dependent_MTases_sf"/>
</dbReference>
<keyword evidence="4" id="KW-1185">Reference proteome</keyword>
<keyword evidence="2" id="KW-0472">Membrane</keyword>
<feature type="transmembrane region" description="Helical" evidence="2">
    <location>
        <begin position="120"/>
        <end position="141"/>
    </location>
</feature>
<evidence type="ECO:0000313" key="3">
    <source>
        <dbReference type="EMBL" id="QGG95821.1"/>
    </source>
</evidence>
<dbReference type="InterPro" id="IPR036259">
    <property type="entry name" value="MFS_trans_sf"/>
</dbReference>